<keyword evidence="3" id="KW-1185">Reference proteome</keyword>
<name>A0A5B0MJQ8_PUCGR</name>
<dbReference type="EMBL" id="VSWC01000145">
    <property type="protein sequence ID" value="KAA1076276.1"/>
    <property type="molecule type" value="Genomic_DNA"/>
</dbReference>
<dbReference type="Proteomes" id="UP000324748">
    <property type="component" value="Unassembled WGS sequence"/>
</dbReference>
<comment type="caution">
    <text evidence="2">The sequence shown here is derived from an EMBL/GenBank/DDBJ whole genome shotgun (WGS) entry which is preliminary data.</text>
</comment>
<feature type="region of interest" description="Disordered" evidence="1">
    <location>
        <begin position="153"/>
        <end position="184"/>
    </location>
</feature>
<protein>
    <submittedName>
        <fullName evidence="2">Uncharacterized protein</fullName>
    </submittedName>
</protein>
<feature type="compositionally biased region" description="Low complexity" evidence="1">
    <location>
        <begin position="373"/>
        <end position="384"/>
    </location>
</feature>
<evidence type="ECO:0000313" key="3">
    <source>
        <dbReference type="Proteomes" id="UP000324748"/>
    </source>
</evidence>
<organism evidence="2 3">
    <name type="scientific">Puccinia graminis f. sp. tritici</name>
    <dbReference type="NCBI Taxonomy" id="56615"/>
    <lineage>
        <taxon>Eukaryota</taxon>
        <taxon>Fungi</taxon>
        <taxon>Dikarya</taxon>
        <taxon>Basidiomycota</taxon>
        <taxon>Pucciniomycotina</taxon>
        <taxon>Pucciniomycetes</taxon>
        <taxon>Pucciniales</taxon>
        <taxon>Pucciniaceae</taxon>
        <taxon>Puccinia</taxon>
    </lineage>
</organism>
<dbReference type="AlphaFoldDB" id="A0A5B0MJQ8"/>
<evidence type="ECO:0000256" key="1">
    <source>
        <dbReference type="SAM" id="MobiDB-lite"/>
    </source>
</evidence>
<accession>A0A5B0MJQ8</accession>
<gene>
    <name evidence="2" type="ORF">PGT21_000662</name>
</gene>
<feature type="region of interest" description="Disordered" evidence="1">
    <location>
        <begin position="1"/>
        <end position="20"/>
    </location>
</feature>
<feature type="compositionally biased region" description="Polar residues" evidence="1">
    <location>
        <begin position="309"/>
        <end position="318"/>
    </location>
</feature>
<dbReference type="OrthoDB" id="10308089at2759"/>
<feature type="region of interest" description="Disordered" evidence="1">
    <location>
        <begin position="350"/>
        <end position="422"/>
    </location>
</feature>
<feature type="compositionally biased region" description="Low complexity" evidence="1">
    <location>
        <begin position="396"/>
        <end position="408"/>
    </location>
</feature>
<evidence type="ECO:0000313" key="2">
    <source>
        <dbReference type="EMBL" id="KAA1076276.1"/>
    </source>
</evidence>
<feature type="region of interest" description="Disordered" evidence="1">
    <location>
        <begin position="202"/>
        <end position="321"/>
    </location>
</feature>
<reference evidence="2 3" key="1">
    <citation type="submission" date="2019-05" db="EMBL/GenBank/DDBJ databases">
        <title>Emergence of the Ug99 lineage of the wheat stem rust pathogen through somatic hybridization.</title>
        <authorList>
            <person name="Li F."/>
            <person name="Upadhyaya N.M."/>
            <person name="Sperschneider J."/>
            <person name="Matny O."/>
            <person name="Nguyen-Phuc H."/>
            <person name="Mago R."/>
            <person name="Raley C."/>
            <person name="Miller M.E."/>
            <person name="Silverstein K.A.T."/>
            <person name="Henningsen E."/>
            <person name="Hirsch C.D."/>
            <person name="Visser B."/>
            <person name="Pretorius Z.A."/>
            <person name="Steffenson B.J."/>
            <person name="Schwessinger B."/>
            <person name="Dodds P.N."/>
            <person name="Figueroa M."/>
        </authorList>
    </citation>
    <scope>NUCLEOTIDE SEQUENCE [LARGE SCALE GENOMIC DNA]</scope>
    <source>
        <strain evidence="2">21-0</strain>
    </source>
</reference>
<proteinExistence type="predicted"/>
<sequence>MCAAPVRDGDTLGPGEQAGPVNQPVYISSVPTATVLRRSSRLRSDFPRLPFVLGLGLPIVRALAGLGPPARAGSCVLIGRVVDRGKSTPLILRSFNLIGRNRGWLLLRELRVESCTFLLVRGTIGPSLSEGPRRVGISVATLSSYPDLLPSHSAMPRFNKHTPGPRASNPYPLRSRVNHPIHSSPLERGRVLGWPIQLDSRESSRPPILNASPIAPPSSVRGQPAGSPIEIDSQGSAPPPLADPRTITRPVSPKATRASRAQRVPPGLVGLLPQDQGAASPPYQHCPTPLLDPNPMFQPQVTPEWRRPASNSRGSSGSPVARRPFEVAESSLNHLSSLLSSNRAVIDEPWTLPPAPRPRNLSTPSDVRSAVDVVPPTSTSVSQEESADSEEDDLESSSSQHTASSNQSYPFARQPRVASPDPPGFYDVDEFHLLRDHQIDSLLSRRADPARFDRYAFCPREFTAFYQSAASGFVAYCNAERPSGPRDQAHRSNVFFLV</sequence>
<feature type="compositionally biased region" description="Acidic residues" evidence="1">
    <location>
        <begin position="385"/>
        <end position="395"/>
    </location>
</feature>